<evidence type="ECO:0000256" key="1">
    <source>
        <dbReference type="ARBA" id="ARBA00023125"/>
    </source>
</evidence>
<proteinExistence type="predicted"/>
<dbReference type="Gene3D" id="1.10.260.40">
    <property type="entry name" value="lambda repressor-like DNA-binding domains"/>
    <property type="match status" value="1"/>
</dbReference>
<organism evidence="3 4">
    <name type="scientific">Clostridium phage CDKM15</name>
    <dbReference type="NCBI Taxonomy" id="1868595"/>
    <lineage>
        <taxon>Viruses</taxon>
        <taxon>Duplodnaviria</taxon>
        <taxon>Heunggongvirae</taxon>
        <taxon>Uroviricota</taxon>
        <taxon>Caudoviricetes</taxon>
        <taxon>Colneyvirus</taxon>
        <taxon>Colneyvirus CDKM15</taxon>
    </lineage>
</organism>
<gene>
    <name evidence="3" type="ORF">CDKM15_47</name>
</gene>
<dbReference type="InterPro" id="IPR001387">
    <property type="entry name" value="Cro/C1-type_HTH"/>
</dbReference>
<dbReference type="PANTHER" id="PTHR46558">
    <property type="entry name" value="TRACRIPTIONAL REGULATORY PROTEIN-RELATED-RELATED"/>
    <property type="match status" value="1"/>
</dbReference>
<keyword evidence="4" id="KW-1185">Reference proteome</keyword>
<dbReference type="InterPro" id="IPR010982">
    <property type="entry name" value="Lambda_DNA-bd_dom_sf"/>
</dbReference>
<evidence type="ECO:0000259" key="2">
    <source>
        <dbReference type="PROSITE" id="PS50943"/>
    </source>
</evidence>
<evidence type="ECO:0000313" key="3">
    <source>
        <dbReference type="EMBL" id="ANT45190.1"/>
    </source>
</evidence>
<name>A0A3G1E3J4_9CAUD</name>
<dbReference type="GO" id="GO:0003677">
    <property type="term" value="F:DNA binding"/>
    <property type="evidence" value="ECO:0007669"/>
    <property type="project" value="UniProtKB-KW"/>
</dbReference>
<dbReference type="SMART" id="SM00530">
    <property type="entry name" value="HTH_XRE"/>
    <property type="match status" value="1"/>
</dbReference>
<dbReference type="SUPFAM" id="SSF47413">
    <property type="entry name" value="lambda repressor-like DNA-binding domains"/>
    <property type="match status" value="1"/>
</dbReference>
<dbReference type="PANTHER" id="PTHR46558:SF11">
    <property type="entry name" value="HTH-TYPE TRANSCRIPTIONAL REGULATOR XRE"/>
    <property type="match status" value="1"/>
</dbReference>
<feature type="domain" description="HTH cro/C1-type" evidence="2">
    <location>
        <begin position="4"/>
        <end position="58"/>
    </location>
</feature>
<dbReference type="Pfam" id="PF01381">
    <property type="entry name" value="HTH_3"/>
    <property type="match status" value="1"/>
</dbReference>
<dbReference type="EMBL" id="KX228400">
    <property type="protein sequence ID" value="ANT45190.1"/>
    <property type="molecule type" value="Genomic_DNA"/>
</dbReference>
<dbReference type="Proteomes" id="UP000266459">
    <property type="component" value="Segment"/>
</dbReference>
<reference evidence="3 4" key="1">
    <citation type="journal article" date="2016" name="Viruses">
        <title>Two Novel Myoviruses from the North of Iraq Reveal Insights into Clostridium difficile Phage Diversity and Biology.</title>
        <authorList>
            <person name="Rashid S.J."/>
            <person name="Barylski J."/>
            <person name="Hargreaves K.R."/>
            <person name="Millard A.A."/>
            <person name="Vinner G.K."/>
            <person name="Clokie M.R."/>
        </authorList>
    </citation>
    <scope>NUCLEOTIDE SEQUENCE [LARGE SCALE GENOMIC DNA]</scope>
</reference>
<accession>A0A3G1E3J4</accession>
<dbReference type="CDD" id="cd00093">
    <property type="entry name" value="HTH_XRE"/>
    <property type="match status" value="1"/>
</dbReference>
<sequence>MNRIKESREEKGISLDKLSEDLHINKSTLSRIENGLREPKKSTIEEYANYFDVSTDYLLGRTDVRNSLFINKNEKDYDAENFKTEKELIENMYLDEDMKEVFNIFSELSPDAREKALKVAELFLLDEKNKK</sequence>
<dbReference type="PROSITE" id="PS50943">
    <property type="entry name" value="HTH_CROC1"/>
    <property type="match status" value="1"/>
</dbReference>
<keyword evidence="1" id="KW-0238">DNA-binding</keyword>
<protein>
    <submittedName>
        <fullName evidence="3">Cro/C1-type transcriptional regulator</fullName>
    </submittedName>
</protein>
<evidence type="ECO:0000313" key="4">
    <source>
        <dbReference type="Proteomes" id="UP000266459"/>
    </source>
</evidence>